<evidence type="ECO:0000313" key="1">
    <source>
        <dbReference type="EMBL" id="RIB23166.1"/>
    </source>
</evidence>
<dbReference type="EMBL" id="QKWP01000275">
    <property type="protein sequence ID" value="RIB23166.1"/>
    <property type="molecule type" value="Genomic_DNA"/>
</dbReference>
<proteinExistence type="predicted"/>
<protein>
    <submittedName>
        <fullName evidence="1">Uncharacterized protein</fullName>
    </submittedName>
</protein>
<dbReference type="OrthoDB" id="2476237at2759"/>
<name>A0A397VVX1_9GLOM</name>
<dbReference type="Proteomes" id="UP000266673">
    <property type="component" value="Unassembled WGS sequence"/>
</dbReference>
<gene>
    <name evidence="1" type="ORF">C2G38_2139888</name>
</gene>
<keyword evidence="2" id="KW-1185">Reference proteome</keyword>
<accession>A0A397VVX1</accession>
<organism evidence="1 2">
    <name type="scientific">Gigaspora rosea</name>
    <dbReference type="NCBI Taxonomy" id="44941"/>
    <lineage>
        <taxon>Eukaryota</taxon>
        <taxon>Fungi</taxon>
        <taxon>Fungi incertae sedis</taxon>
        <taxon>Mucoromycota</taxon>
        <taxon>Glomeromycotina</taxon>
        <taxon>Glomeromycetes</taxon>
        <taxon>Diversisporales</taxon>
        <taxon>Gigasporaceae</taxon>
        <taxon>Gigaspora</taxon>
    </lineage>
</organism>
<dbReference type="AlphaFoldDB" id="A0A397VVX1"/>
<reference evidence="1 2" key="1">
    <citation type="submission" date="2018-06" db="EMBL/GenBank/DDBJ databases">
        <title>Comparative genomics reveals the genomic features of Rhizophagus irregularis, R. cerebriforme, R. diaphanum and Gigaspora rosea, and their symbiotic lifestyle signature.</title>
        <authorList>
            <person name="Morin E."/>
            <person name="San Clemente H."/>
            <person name="Chen E.C.H."/>
            <person name="De La Providencia I."/>
            <person name="Hainaut M."/>
            <person name="Kuo A."/>
            <person name="Kohler A."/>
            <person name="Murat C."/>
            <person name="Tang N."/>
            <person name="Roy S."/>
            <person name="Loubradou J."/>
            <person name="Henrissat B."/>
            <person name="Grigoriev I.V."/>
            <person name="Corradi N."/>
            <person name="Roux C."/>
            <person name="Martin F.M."/>
        </authorList>
    </citation>
    <scope>NUCLEOTIDE SEQUENCE [LARGE SCALE GENOMIC DNA]</scope>
    <source>
        <strain evidence="1 2">DAOM 194757</strain>
    </source>
</reference>
<evidence type="ECO:0000313" key="2">
    <source>
        <dbReference type="Proteomes" id="UP000266673"/>
    </source>
</evidence>
<sequence length="208" mass="24751">MAHYDGLKTSDNEERNMVLTQQESMKFQTFLKCMFFRTRHLTKAIILKCIKLCFSSKKFTHKDITVLKVAANAAFRFYREALRSGLRKIAEQFIEDFKIEDASQIEQADVKTYLQEEVWRSFLNRFYEAINEEATLTTEFKEVWQTFMSKCFLKMIEETLDEDKKLIKITDLKRITLNCDIYDVRGILNLNDAEFKVFLKKELDDKVK</sequence>
<comment type="caution">
    <text evidence="1">The sequence shown here is derived from an EMBL/GenBank/DDBJ whole genome shotgun (WGS) entry which is preliminary data.</text>
</comment>